<evidence type="ECO:0000256" key="7">
    <source>
        <dbReference type="ARBA" id="ARBA00022679"/>
    </source>
</evidence>
<dbReference type="NCBIfam" id="TIGR00209">
    <property type="entry name" value="galT_1"/>
    <property type="match status" value="1"/>
</dbReference>
<keyword evidence="12 14" id="KW-0119">Carbohydrate metabolism</keyword>
<comment type="similarity">
    <text evidence="4 14">Belongs to the galactose-1-phosphate uridylyltransferase type 1 family.</text>
</comment>
<accession>A0ABP8C0T5</accession>
<comment type="pathway">
    <text evidence="3 14">Carbohydrate metabolism; galactose metabolism.</text>
</comment>
<protein>
    <recommendedName>
        <fullName evidence="6 13">Galactose-1-phosphate uridylyltransferase</fullName>
        <ecNumber evidence="5 13">2.7.7.12</ecNumber>
    </recommendedName>
</protein>
<dbReference type="Pfam" id="PF02744">
    <property type="entry name" value="GalP_UDP_tr_C"/>
    <property type="match status" value="1"/>
</dbReference>
<dbReference type="PIRSF" id="PIRSF000808">
    <property type="entry name" value="GalT"/>
    <property type="match status" value="1"/>
</dbReference>
<keyword evidence="11 14" id="KW-0299">Galactose metabolism</keyword>
<evidence type="ECO:0000256" key="10">
    <source>
        <dbReference type="ARBA" id="ARBA00022833"/>
    </source>
</evidence>
<sequence>MHRTRARLSDGREIVYYDETPGRAPVADPRGLPPVEPRCEIRRDPLTGDPVTITAHRNARTFLPPADRCPLCPGGPDSEIPDASYDVAVFENRFPSFHGVGRCEVVCFTDDHSASMAVLSVSRVRTVIDAWADRTAELTAIPGVEQVFVFENRGVEIGVTLHHPHGQIYGYPFVTPRTERMLARAGAHPGLFGEVLAAERAGSRVVLSGAHWTAYVPAAARWPVEVHLMPHRHVPDLAALDPDERDELAVFYGDLLRRCDALYDTPLPYVAGWHQAPAGAGRDLLRLHLELFSVRRAPGKIKYLAGSESGMAAWLNDVPPEETAARLRDALI</sequence>
<dbReference type="EC" id="2.7.7.12" evidence="5 13"/>
<comment type="catalytic activity">
    <reaction evidence="1 14">
        <text>alpha-D-galactose 1-phosphate + UDP-alpha-D-glucose = alpha-D-glucose 1-phosphate + UDP-alpha-D-galactose</text>
        <dbReference type="Rhea" id="RHEA:13989"/>
        <dbReference type="ChEBI" id="CHEBI:58336"/>
        <dbReference type="ChEBI" id="CHEBI:58601"/>
        <dbReference type="ChEBI" id="CHEBI:58885"/>
        <dbReference type="ChEBI" id="CHEBI:66914"/>
        <dbReference type="EC" id="2.7.7.12"/>
    </reaction>
</comment>
<dbReference type="InterPro" id="IPR005849">
    <property type="entry name" value="GalP_Utransf_N"/>
</dbReference>
<dbReference type="RefSeq" id="WP_344896019.1">
    <property type="nucleotide sequence ID" value="NZ_BAABAS010000006.1"/>
</dbReference>
<comment type="cofactor">
    <cofactor evidence="2">
        <name>Zn(2+)</name>
        <dbReference type="ChEBI" id="CHEBI:29105"/>
    </cofactor>
</comment>
<dbReference type="InterPro" id="IPR036265">
    <property type="entry name" value="HIT-like_sf"/>
</dbReference>
<dbReference type="InterPro" id="IPR005850">
    <property type="entry name" value="GalP_Utransf_C"/>
</dbReference>
<dbReference type="Proteomes" id="UP001501710">
    <property type="component" value="Unassembled WGS sequence"/>
</dbReference>
<evidence type="ECO:0000256" key="9">
    <source>
        <dbReference type="ARBA" id="ARBA00022723"/>
    </source>
</evidence>
<dbReference type="Gene3D" id="3.30.428.10">
    <property type="entry name" value="HIT-like"/>
    <property type="match status" value="2"/>
</dbReference>
<evidence type="ECO:0000256" key="13">
    <source>
        <dbReference type="NCBIfam" id="TIGR00209"/>
    </source>
</evidence>
<evidence type="ECO:0000256" key="3">
    <source>
        <dbReference type="ARBA" id="ARBA00004947"/>
    </source>
</evidence>
<keyword evidence="7 14" id="KW-0808">Transferase</keyword>
<name>A0ABP8C0T5_9ACTN</name>
<evidence type="ECO:0000256" key="6">
    <source>
        <dbReference type="ARBA" id="ARBA00016340"/>
    </source>
</evidence>
<reference evidence="18" key="1">
    <citation type="journal article" date="2019" name="Int. J. Syst. Evol. Microbiol.">
        <title>The Global Catalogue of Microorganisms (GCM) 10K type strain sequencing project: providing services to taxonomists for standard genome sequencing and annotation.</title>
        <authorList>
            <consortium name="The Broad Institute Genomics Platform"/>
            <consortium name="The Broad Institute Genome Sequencing Center for Infectious Disease"/>
            <person name="Wu L."/>
            <person name="Ma J."/>
        </authorList>
    </citation>
    <scope>NUCLEOTIDE SEQUENCE [LARGE SCALE GENOMIC DNA]</scope>
    <source>
        <strain evidence="18">JCM 17440</strain>
    </source>
</reference>
<evidence type="ECO:0000256" key="11">
    <source>
        <dbReference type="ARBA" id="ARBA00023144"/>
    </source>
</evidence>
<evidence type="ECO:0000256" key="4">
    <source>
        <dbReference type="ARBA" id="ARBA00010951"/>
    </source>
</evidence>
<evidence type="ECO:0000256" key="12">
    <source>
        <dbReference type="ARBA" id="ARBA00023277"/>
    </source>
</evidence>
<evidence type="ECO:0000259" key="15">
    <source>
        <dbReference type="Pfam" id="PF01087"/>
    </source>
</evidence>
<gene>
    <name evidence="17" type="primary">galT</name>
    <name evidence="17" type="ORF">GCM10022254_29320</name>
</gene>
<evidence type="ECO:0000256" key="1">
    <source>
        <dbReference type="ARBA" id="ARBA00001107"/>
    </source>
</evidence>
<keyword evidence="18" id="KW-1185">Reference proteome</keyword>
<dbReference type="GO" id="GO:0016779">
    <property type="term" value="F:nucleotidyltransferase activity"/>
    <property type="evidence" value="ECO:0007669"/>
    <property type="project" value="UniProtKB-KW"/>
</dbReference>
<evidence type="ECO:0000256" key="5">
    <source>
        <dbReference type="ARBA" id="ARBA00012384"/>
    </source>
</evidence>
<dbReference type="PANTHER" id="PTHR11943">
    <property type="entry name" value="GALACTOSE-1-PHOSPHATE URIDYLYLTRANSFERASE"/>
    <property type="match status" value="1"/>
</dbReference>
<evidence type="ECO:0000256" key="8">
    <source>
        <dbReference type="ARBA" id="ARBA00022695"/>
    </source>
</evidence>
<proteinExistence type="inferred from homology"/>
<comment type="caution">
    <text evidence="17">The sequence shown here is derived from an EMBL/GenBank/DDBJ whole genome shotgun (WGS) entry which is preliminary data.</text>
</comment>
<evidence type="ECO:0000313" key="18">
    <source>
        <dbReference type="Proteomes" id="UP001501710"/>
    </source>
</evidence>
<dbReference type="PROSITE" id="PS00117">
    <property type="entry name" value="GAL_P_UDP_TRANSF_I"/>
    <property type="match status" value="1"/>
</dbReference>
<dbReference type="InterPro" id="IPR001937">
    <property type="entry name" value="GalP_UDPtransf1"/>
</dbReference>
<dbReference type="SUPFAM" id="SSF54197">
    <property type="entry name" value="HIT-like"/>
    <property type="match status" value="2"/>
</dbReference>
<feature type="domain" description="Galactose-1-phosphate uridyl transferase C-terminal" evidence="16">
    <location>
        <begin position="199"/>
        <end position="297"/>
    </location>
</feature>
<evidence type="ECO:0000256" key="2">
    <source>
        <dbReference type="ARBA" id="ARBA00001947"/>
    </source>
</evidence>
<feature type="domain" description="Galactose-1-phosphate uridyl transferase N-terminal" evidence="15">
    <location>
        <begin position="99"/>
        <end position="174"/>
    </location>
</feature>
<keyword evidence="9 14" id="KW-0479">Metal-binding</keyword>
<dbReference type="Pfam" id="PF01087">
    <property type="entry name" value="GalP_UDP_transf"/>
    <property type="match status" value="1"/>
</dbReference>
<evidence type="ECO:0000313" key="17">
    <source>
        <dbReference type="EMBL" id="GAA4231634.1"/>
    </source>
</evidence>
<keyword evidence="10" id="KW-0862">Zinc</keyword>
<keyword evidence="8 14" id="KW-0548">Nucleotidyltransferase</keyword>
<dbReference type="EMBL" id="BAABAS010000006">
    <property type="protein sequence ID" value="GAA4231634.1"/>
    <property type="molecule type" value="Genomic_DNA"/>
</dbReference>
<dbReference type="InterPro" id="IPR019779">
    <property type="entry name" value="GalP_UDPtransf1_His-AS"/>
</dbReference>
<organism evidence="17 18">
    <name type="scientific">Actinomadura meridiana</name>
    <dbReference type="NCBI Taxonomy" id="559626"/>
    <lineage>
        <taxon>Bacteria</taxon>
        <taxon>Bacillati</taxon>
        <taxon>Actinomycetota</taxon>
        <taxon>Actinomycetes</taxon>
        <taxon>Streptosporangiales</taxon>
        <taxon>Thermomonosporaceae</taxon>
        <taxon>Actinomadura</taxon>
    </lineage>
</organism>
<evidence type="ECO:0000259" key="16">
    <source>
        <dbReference type="Pfam" id="PF02744"/>
    </source>
</evidence>
<evidence type="ECO:0000256" key="14">
    <source>
        <dbReference type="RuleBase" id="RU000506"/>
    </source>
</evidence>
<dbReference type="PANTHER" id="PTHR11943:SF1">
    <property type="entry name" value="GALACTOSE-1-PHOSPHATE URIDYLYLTRANSFERASE"/>
    <property type="match status" value="1"/>
</dbReference>